<dbReference type="InterPro" id="IPR011008">
    <property type="entry name" value="Dimeric_a/b-barrel"/>
</dbReference>
<evidence type="ECO:0000313" key="3">
    <source>
        <dbReference type="Proteomes" id="UP000196778"/>
    </source>
</evidence>
<sequence length="101" mass="11099">MTIRHVVSWTLSAEDTETKREHAAGIASRLTAFANAHPDMVQNLQVGTNIAYPEKNADLVLIADFADLAALDAYQVHPEHQAIVEYVVPRVAGRSSVDFEL</sequence>
<reference evidence="3" key="1">
    <citation type="submission" date="2017-02" db="EMBL/GenBank/DDBJ databases">
        <authorList>
            <person name="Dridi B."/>
        </authorList>
    </citation>
    <scope>NUCLEOTIDE SEQUENCE [LARGE SCALE GENOMIC DNA]</scope>
    <source>
        <strain evidence="3">EB411</strain>
    </source>
</reference>
<dbReference type="Pfam" id="PF07876">
    <property type="entry name" value="Dabb"/>
    <property type="match status" value="1"/>
</dbReference>
<proteinExistence type="predicted"/>
<dbReference type="RefSeq" id="WP_087136416.1">
    <property type="nucleotide sequence ID" value="NZ_FUKR01000022.1"/>
</dbReference>
<dbReference type="Gene3D" id="3.30.70.100">
    <property type="match status" value="1"/>
</dbReference>
<dbReference type="EMBL" id="FUKR01000022">
    <property type="protein sequence ID" value="SJN24374.1"/>
    <property type="molecule type" value="Genomic_DNA"/>
</dbReference>
<dbReference type="SUPFAM" id="SSF54909">
    <property type="entry name" value="Dimeric alpha+beta barrel"/>
    <property type="match status" value="1"/>
</dbReference>
<feature type="domain" description="Stress-response A/B barrel" evidence="1">
    <location>
        <begin position="3"/>
        <end position="99"/>
    </location>
</feature>
<organism evidence="2 3">
    <name type="scientific">Mycetocola reblochoni REB411</name>
    <dbReference type="NCBI Taxonomy" id="1255698"/>
    <lineage>
        <taxon>Bacteria</taxon>
        <taxon>Bacillati</taxon>
        <taxon>Actinomycetota</taxon>
        <taxon>Actinomycetes</taxon>
        <taxon>Micrococcales</taxon>
        <taxon>Microbacteriaceae</taxon>
        <taxon>Mycetocola</taxon>
    </lineage>
</organism>
<dbReference type="Proteomes" id="UP000196778">
    <property type="component" value="Unassembled WGS sequence"/>
</dbReference>
<keyword evidence="3" id="KW-1185">Reference proteome</keyword>
<dbReference type="SMART" id="SM00886">
    <property type="entry name" value="Dabb"/>
    <property type="match status" value="1"/>
</dbReference>
<accession>A0A1R4IXF0</accession>
<gene>
    <name evidence="2" type="ORF">FM119_04190</name>
</gene>
<dbReference type="PANTHER" id="PTHR37832:SF1">
    <property type="entry name" value="STRESS-RESPONSE A_B BARREL DOMAIN-CONTAINING PROTEIN"/>
    <property type="match status" value="1"/>
</dbReference>
<dbReference type="PANTHER" id="PTHR37832">
    <property type="entry name" value="BLL2683 PROTEIN"/>
    <property type="match status" value="1"/>
</dbReference>
<dbReference type="AlphaFoldDB" id="A0A1R4IXF0"/>
<dbReference type="OrthoDB" id="6637496at2"/>
<evidence type="ECO:0000313" key="2">
    <source>
        <dbReference type="EMBL" id="SJN24374.1"/>
    </source>
</evidence>
<evidence type="ECO:0000259" key="1">
    <source>
        <dbReference type="PROSITE" id="PS51502"/>
    </source>
</evidence>
<dbReference type="PROSITE" id="PS51502">
    <property type="entry name" value="S_R_A_B_BARREL"/>
    <property type="match status" value="1"/>
</dbReference>
<name>A0A1R4IXF0_9MICO</name>
<dbReference type="InterPro" id="IPR013097">
    <property type="entry name" value="Dabb"/>
</dbReference>
<protein>
    <submittedName>
        <fullName evidence="2">Stress responsive alpha-beta barrel domain protein Dabb</fullName>
    </submittedName>
</protein>